<proteinExistence type="predicted"/>
<name>A0ABT3L832_9CYAN</name>
<dbReference type="EMBL" id="JAIHOM010000063">
    <property type="protein sequence ID" value="MCW6037254.1"/>
    <property type="molecule type" value="Genomic_DNA"/>
</dbReference>
<feature type="domain" description="Phospholipid/glycerol acyltransferase" evidence="3">
    <location>
        <begin position="51"/>
        <end position="179"/>
    </location>
</feature>
<dbReference type="SUPFAM" id="SSF69593">
    <property type="entry name" value="Glycerol-3-phosphate (1)-acyltransferase"/>
    <property type="match status" value="1"/>
</dbReference>
<keyword evidence="1" id="KW-0808">Transferase</keyword>
<sequence>MPNFYPAQTHPLLTRFVQSLASPVAYGLYRLQVKVSEEDVALLRSLSDQRYILMPNHSNFQDGVVLFLLSARVGQLFNYLVAYDNFRGLLGAFLPRIGAYSIKRGVGDRESILHTLDLLKQPACHMVIFPEGGCSFQNDTVMPFRTGAVQMPLQALNTLAKQGDTLPNFYLIPVSLKYRYTSTMQSTIAESLHQLESTLGIIPPEQDFYPRLRAIGEQVMQNLEREYQITTPPHLDWNQRIEAIKTHVLNYCEQELNIIGSAHLPMREQVYKIQSLLETETQETTAHQKIYRATIRLLNFDAIYDGYVAENPTPERFLDTIIRLEREVFHLDQPPPKGHREVQVKLGNPINLKDYWSAYQEERPRVIEQLTRRVQQVVQDNLSRAC</sequence>
<dbReference type="Proteomes" id="UP001526426">
    <property type="component" value="Unassembled WGS sequence"/>
</dbReference>
<comment type="caution">
    <text evidence="4">The sequence shown here is derived from an EMBL/GenBank/DDBJ whole genome shotgun (WGS) entry which is preliminary data.</text>
</comment>
<dbReference type="SMART" id="SM00563">
    <property type="entry name" value="PlsC"/>
    <property type="match status" value="1"/>
</dbReference>
<protein>
    <submittedName>
        <fullName evidence="4">1-acyl-sn-glycerol-3-phosphate acyltransferase</fullName>
    </submittedName>
</protein>
<dbReference type="PANTHER" id="PTHR10434:SF40">
    <property type="entry name" value="1-ACYL-SN-GLYCEROL-3-PHOSPHATE ACYLTRANSFERASE"/>
    <property type="match status" value="1"/>
</dbReference>
<dbReference type="RefSeq" id="WP_265265102.1">
    <property type="nucleotide sequence ID" value="NZ_JAIHOM010000063.1"/>
</dbReference>
<evidence type="ECO:0000256" key="1">
    <source>
        <dbReference type="ARBA" id="ARBA00022679"/>
    </source>
</evidence>
<evidence type="ECO:0000313" key="4">
    <source>
        <dbReference type="EMBL" id="MCW6037254.1"/>
    </source>
</evidence>
<reference evidence="4 5" key="1">
    <citation type="submission" date="2021-08" db="EMBL/GenBank/DDBJ databases">
        <title>Draft genome sequence of Spirulina subsalsa with high tolerance to salinity and hype-accumulation of phycocyanin.</title>
        <authorList>
            <person name="Pei H."/>
            <person name="Jiang L."/>
        </authorList>
    </citation>
    <scope>NUCLEOTIDE SEQUENCE [LARGE SCALE GENOMIC DNA]</scope>
    <source>
        <strain evidence="4 5">FACHB-351</strain>
    </source>
</reference>
<dbReference type="PANTHER" id="PTHR10434">
    <property type="entry name" value="1-ACYL-SN-GLYCEROL-3-PHOSPHATE ACYLTRANSFERASE"/>
    <property type="match status" value="1"/>
</dbReference>
<keyword evidence="2 4" id="KW-0012">Acyltransferase</keyword>
<evidence type="ECO:0000256" key="2">
    <source>
        <dbReference type="ARBA" id="ARBA00023315"/>
    </source>
</evidence>
<dbReference type="Pfam" id="PF01553">
    <property type="entry name" value="Acyltransferase"/>
    <property type="match status" value="1"/>
</dbReference>
<organism evidence="4 5">
    <name type="scientific">Spirulina subsalsa FACHB-351</name>
    <dbReference type="NCBI Taxonomy" id="234711"/>
    <lineage>
        <taxon>Bacteria</taxon>
        <taxon>Bacillati</taxon>
        <taxon>Cyanobacteriota</taxon>
        <taxon>Cyanophyceae</taxon>
        <taxon>Spirulinales</taxon>
        <taxon>Spirulinaceae</taxon>
        <taxon>Spirulina</taxon>
    </lineage>
</organism>
<accession>A0ABT3L832</accession>
<dbReference type="GO" id="GO:0016746">
    <property type="term" value="F:acyltransferase activity"/>
    <property type="evidence" value="ECO:0007669"/>
    <property type="project" value="UniProtKB-KW"/>
</dbReference>
<gene>
    <name evidence="4" type="ORF">K4A83_13380</name>
</gene>
<evidence type="ECO:0000259" key="3">
    <source>
        <dbReference type="SMART" id="SM00563"/>
    </source>
</evidence>
<keyword evidence="5" id="KW-1185">Reference proteome</keyword>
<evidence type="ECO:0000313" key="5">
    <source>
        <dbReference type="Proteomes" id="UP001526426"/>
    </source>
</evidence>
<dbReference type="InterPro" id="IPR002123">
    <property type="entry name" value="Plipid/glycerol_acylTrfase"/>
</dbReference>